<organism evidence="8 9">
    <name type="scientific">Geosmithia morbida</name>
    <dbReference type="NCBI Taxonomy" id="1094350"/>
    <lineage>
        <taxon>Eukaryota</taxon>
        <taxon>Fungi</taxon>
        <taxon>Dikarya</taxon>
        <taxon>Ascomycota</taxon>
        <taxon>Pezizomycotina</taxon>
        <taxon>Sordariomycetes</taxon>
        <taxon>Hypocreomycetidae</taxon>
        <taxon>Hypocreales</taxon>
        <taxon>Bionectriaceae</taxon>
        <taxon>Geosmithia</taxon>
    </lineage>
</organism>
<dbReference type="PROSITE" id="PS50850">
    <property type="entry name" value="MFS"/>
    <property type="match status" value="1"/>
</dbReference>
<evidence type="ECO:0000256" key="4">
    <source>
        <dbReference type="ARBA" id="ARBA00022989"/>
    </source>
</evidence>
<dbReference type="FunFam" id="1.20.1250.20:FF:000034">
    <property type="entry name" value="MFS general substrate transporter"/>
    <property type="match status" value="1"/>
</dbReference>
<protein>
    <submittedName>
        <fullName evidence="8">MFS transporter</fullName>
    </submittedName>
</protein>
<proteinExistence type="predicted"/>
<feature type="domain" description="Major facilitator superfamily (MFS) profile" evidence="7">
    <location>
        <begin position="69"/>
        <end position="491"/>
    </location>
</feature>
<dbReference type="InterPro" id="IPR020846">
    <property type="entry name" value="MFS_dom"/>
</dbReference>
<sequence>MSNQNSDEKPGIDTVESVNNNLLDTEKGSTARIIDDIRVIGLTEDEAEFYASFSPQRRKNVTKKIDRRLVPILAILYLISHIDRANIGNAKIEGLNTDLGLNGLQWNIVLSLFFVPYVLLEVPSNILLKKFSRPSRYLGTLVMIWGIIMTLHGVVQNFGGLLAVRLLLGTFEAGFFPGAVYLCTFWYMPRDLSQRISWFYCTSALSGAFSGLLAAAIAKMDGVGGYEGWRWIFLLEGIATVFLGVATFLFLIDSPALSTKWLDADEIRFLELQLCIKQGGRQVSGETVSKFRWDDLWAVLGNWRIYLQICILLCNSACSYGTKFTLPSIAEAMGFQNTDAQLMTAPPYICGAISTLIFSRLSDRFYWRMPFIFIPLLFIAVGYSILIGLKGDLEGQLGASYTAVILTCIGIFPLQPIGSSWNANNIAPTSRRAIGVAFNIASGNIGGIIGSYIYLDRESPYYWTGFGVSLGISVLALVASVVLELSYKTSNDRKANLTEEDVRSKYSEEDLLRLGDKSPLFKYIL</sequence>
<dbReference type="Pfam" id="PF07690">
    <property type="entry name" value="MFS_1"/>
    <property type="match status" value="1"/>
</dbReference>
<name>A0A9P4Z2C6_9HYPO</name>
<dbReference type="GO" id="GO:0016020">
    <property type="term" value="C:membrane"/>
    <property type="evidence" value="ECO:0007669"/>
    <property type="project" value="UniProtKB-SubCell"/>
</dbReference>
<feature type="transmembrane region" description="Helical" evidence="6">
    <location>
        <begin position="161"/>
        <end position="186"/>
    </location>
</feature>
<feature type="transmembrane region" description="Helical" evidence="6">
    <location>
        <begin position="198"/>
        <end position="217"/>
    </location>
</feature>
<dbReference type="GeneID" id="55967637"/>
<evidence type="ECO:0000313" key="8">
    <source>
        <dbReference type="EMBL" id="KAF4126161.1"/>
    </source>
</evidence>
<keyword evidence="4 6" id="KW-1133">Transmembrane helix</keyword>
<comment type="subcellular location">
    <subcellularLocation>
        <location evidence="1">Membrane</location>
        <topology evidence="1">Multi-pass membrane protein</topology>
    </subcellularLocation>
</comment>
<feature type="transmembrane region" description="Helical" evidence="6">
    <location>
        <begin position="461"/>
        <end position="483"/>
    </location>
</feature>
<gene>
    <name evidence="8" type="ORF">GMORB2_1407</name>
</gene>
<dbReference type="Proteomes" id="UP000749293">
    <property type="component" value="Unassembled WGS sequence"/>
</dbReference>
<keyword evidence="5 6" id="KW-0472">Membrane</keyword>
<evidence type="ECO:0000256" key="2">
    <source>
        <dbReference type="ARBA" id="ARBA00022448"/>
    </source>
</evidence>
<evidence type="ECO:0000256" key="3">
    <source>
        <dbReference type="ARBA" id="ARBA00022692"/>
    </source>
</evidence>
<feature type="transmembrane region" description="Helical" evidence="6">
    <location>
        <begin position="69"/>
        <end position="87"/>
    </location>
</feature>
<dbReference type="InterPro" id="IPR011701">
    <property type="entry name" value="MFS"/>
</dbReference>
<dbReference type="PANTHER" id="PTHR43791">
    <property type="entry name" value="PERMEASE-RELATED"/>
    <property type="match status" value="1"/>
</dbReference>
<feature type="transmembrane region" description="Helical" evidence="6">
    <location>
        <begin position="107"/>
        <end position="128"/>
    </location>
</feature>
<feature type="transmembrane region" description="Helical" evidence="6">
    <location>
        <begin position="433"/>
        <end position="455"/>
    </location>
</feature>
<comment type="caution">
    <text evidence="8">The sequence shown here is derived from an EMBL/GenBank/DDBJ whole genome shotgun (WGS) entry which is preliminary data.</text>
</comment>
<dbReference type="EMBL" id="JAANYQ010000002">
    <property type="protein sequence ID" value="KAF4126161.1"/>
    <property type="molecule type" value="Genomic_DNA"/>
</dbReference>
<keyword evidence="9" id="KW-1185">Reference proteome</keyword>
<evidence type="ECO:0000256" key="5">
    <source>
        <dbReference type="ARBA" id="ARBA00023136"/>
    </source>
</evidence>
<feature type="transmembrane region" description="Helical" evidence="6">
    <location>
        <begin position="229"/>
        <end position="252"/>
    </location>
</feature>
<keyword evidence="2" id="KW-0813">Transport</keyword>
<dbReference type="GO" id="GO:0022857">
    <property type="term" value="F:transmembrane transporter activity"/>
    <property type="evidence" value="ECO:0007669"/>
    <property type="project" value="InterPro"/>
</dbReference>
<dbReference type="RefSeq" id="XP_035324813.1">
    <property type="nucleotide sequence ID" value="XM_035463389.1"/>
</dbReference>
<feature type="transmembrane region" description="Helical" evidence="6">
    <location>
        <begin position="365"/>
        <end position="389"/>
    </location>
</feature>
<evidence type="ECO:0000313" key="9">
    <source>
        <dbReference type="Proteomes" id="UP000749293"/>
    </source>
</evidence>
<dbReference type="AlphaFoldDB" id="A0A9P4Z2C6"/>
<evidence type="ECO:0000256" key="1">
    <source>
        <dbReference type="ARBA" id="ARBA00004141"/>
    </source>
</evidence>
<keyword evidence="3 6" id="KW-0812">Transmembrane</keyword>
<feature type="transmembrane region" description="Helical" evidence="6">
    <location>
        <begin position="401"/>
        <end position="421"/>
    </location>
</feature>
<dbReference type="OrthoDB" id="2962993at2759"/>
<reference evidence="8" key="1">
    <citation type="submission" date="2020-03" db="EMBL/GenBank/DDBJ databases">
        <title>Site-based positive gene gene selection in Geosmithia morbida across the United States reveals a broad range of putative effectors and factors for local host and environmental adapation.</title>
        <authorList>
            <person name="Onufrak A."/>
            <person name="Murdoch R.W."/>
            <person name="Gazis R."/>
            <person name="Huff M."/>
            <person name="Staton M."/>
            <person name="Klingeman W."/>
            <person name="Hadziabdic D."/>
        </authorList>
    </citation>
    <scope>NUCLEOTIDE SEQUENCE</scope>
    <source>
        <strain evidence="8">1262</strain>
    </source>
</reference>
<accession>A0A9P4Z2C6</accession>
<dbReference type="PANTHER" id="PTHR43791:SF54">
    <property type="entry name" value="MAJOR FACILITATOR SUPERFAMILY (MFS) PROFILE DOMAIN-CONTAINING PROTEIN-RELATED"/>
    <property type="match status" value="1"/>
</dbReference>
<dbReference type="InterPro" id="IPR036259">
    <property type="entry name" value="MFS_trans_sf"/>
</dbReference>
<dbReference type="Gene3D" id="1.20.1250.20">
    <property type="entry name" value="MFS general substrate transporter like domains"/>
    <property type="match status" value="2"/>
</dbReference>
<feature type="transmembrane region" description="Helical" evidence="6">
    <location>
        <begin position="137"/>
        <end position="155"/>
    </location>
</feature>
<evidence type="ECO:0000256" key="6">
    <source>
        <dbReference type="SAM" id="Phobius"/>
    </source>
</evidence>
<dbReference type="SUPFAM" id="SSF103473">
    <property type="entry name" value="MFS general substrate transporter"/>
    <property type="match status" value="1"/>
</dbReference>
<dbReference type="FunFam" id="1.20.1250.20:FF:000013">
    <property type="entry name" value="MFS general substrate transporter"/>
    <property type="match status" value="1"/>
</dbReference>
<evidence type="ECO:0000259" key="7">
    <source>
        <dbReference type="PROSITE" id="PS50850"/>
    </source>
</evidence>